<evidence type="ECO:0000313" key="1">
    <source>
        <dbReference type="EMBL" id="VDP60698.1"/>
    </source>
</evidence>
<dbReference type="OrthoDB" id="5854880at2759"/>
<dbReference type="InterPro" id="IPR027124">
    <property type="entry name" value="Swc5/CFDP1/2"/>
</dbReference>
<protein>
    <submittedName>
        <fullName evidence="3">Craniofacial development protein 2-like</fullName>
    </submittedName>
</protein>
<reference evidence="1 2" key="1">
    <citation type="submission" date="2018-11" db="EMBL/GenBank/DDBJ databases">
        <authorList>
            <consortium name="Pathogen Informatics"/>
        </authorList>
    </citation>
    <scope>NUCLEOTIDE SEQUENCE [LARGE SCALE GENOMIC DNA]</scope>
</reference>
<accession>A0A183GWI9</accession>
<dbReference type="AlphaFoldDB" id="A0A183GWI9"/>
<dbReference type="PANTHER" id="PTHR23227">
    <property type="entry name" value="BUCENTAUR RELATED"/>
    <property type="match status" value="1"/>
</dbReference>
<dbReference type="Gene3D" id="3.60.10.10">
    <property type="entry name" value="Endonuclease/exonuclease/phosphatase"/>
    <property type="match status" value="1"/>
</dbReference>
<dbReference type="EMBL" id="UZAH01041807">
    <property type="protein sequence ID" value="VDP60698.1"/>
    <property type="molecule type" value="Genomic_DNA"/>
</dbReference>
<gene>
    <name evidence="1" type="ORF">HPBE_LOCUS27058</name>
</gene>
<evidence type="ECO:0000313" key="2">
    <source>
        <dbReference type="Proteomes" id="UP000050761"/>
    </source>
</evidence>
<evidence type="ECO:0000313" key="3">
    <source>
        <dbReference type="WBParaSite" id="HPBE_0002705901-mRNA-1"/>
    </source>
</evidence>
<name>A0A183GWI9_HELPZ</name>
<keyword evidence="2" id="KW-1185">Reference proteome</keyword>
<reference evidence="3" key="2">
    <citation type="submission" date="2019-09" db="UniProtKB">
        <authorList>
            <consortium name="WormBaseParasite"/>
        </authorList>
    </citation>
    <scope>IDENTIFICATION</scope>
</reference>
<organism evidence="2 3">
    <name type="scientific">Heligmosomoides polygyrus</name>
    <name type="common">Parasitic roundworm</name>
    <dbReference type="NCBI Taxonomy" id="6339"/>
    <lineage>
        <taxon>Eukaryota</taxon>
        <taxon>Metazoa</taxon>
        <taxon>Ecdysozoa</taxon>
        <taxon>Nematoda</taxon>
        <taxon>Chromadorea</taxon>
        <taxon>Rhabditida</taxon>
        <taxon>Rhabditina</taxon>
        <taxon>Rhabditomorpha</taxon>
        <taxon>Strongyloidea</taxon>
        <taxon>Heligmosomidae</taxon>
        <taxon>Heligmosomoides</taxon>
    </lineage>
</organism>
<dbReference type="WBParaSite" id="HPBE_0002705901-mRNA-1">
    <property type="protein sequence ID" value="HPBE_0002705901-mRNA-1"/>
    <property type="gene ID" value="HPBE_0002705901"/>
</dbReference>
<sequence length="155" mass="17133">MLKDGTLVIRGEKVPSRNVGGVGFIVHTSLAHQKKISIINGYSPTSAADEAEMNAFSEQLEVVIRSEKSFFKFVVEDFNAEIGKAREDEYRIGKFGIGDRNENGNRLAGLISTTRLFHGNSLFRKKRTSSLDMGVPQRHIKLHACRALVSGKGNL</sequence>
<dbReference type="InterPro" id="IPR036691">
    <property type="entry name" value="Endo/exonu/phosph_ase_sf"/>
</dbReference>
<dbReference type="PANTHER" id="PTHR23227:SF67">
    <property type="entry name" value="CRANIOFACIAL DEVELOPMENT PROTEIN 2-LIKE"/>
    <property type="match status" value="1"/>
</dbReference>
<dbReference type="Proteomes" id="UP000050761">
    <property type="component" value="Unassembled WGS sequence"/>
</dbReference>
<proteinExistence type="predicted"/>
<accession>A0A3P8FLZ9</accession>